<dbReference type="Proteomes" id="UP001223802">
    <property type="component" value="Chromosome"/>
</dbReference>
<proteinExistence type="predicted"/>
<reference evidence="1 2" key="1">
    <citation type="submission" date="2023-02" db="EMBL/GenBank/DDBJ databases">
        <title>Complete genome sequence of a novel bacterium Oceanimonas sp. NTOU-MSR1 isolated from marine coast sediment.</title>
        <authorList>
            <person name="Yang H.-T."/>
            <person name="Chen Y.-L."/>
            <person name="Ho Y.-N."/>
        </authorList>
    </citation>
    <scope>NUCLEOTIDE SEQUENCE [LARGE SCALE GENOMIC DNA]</scope>
    <source>
        <strain evidence="1 2">NTOU-MSR1</strain>
    </source>
</reference>
<evidence type="ECO:0000313" key="2">
    <source>
        <dbReference type="Proteomes" id="UP001223802"/>
    </source>
</evidence>
<protein>
    <submittedName>
        <fullName evidence="1">Uncharacterized protein</fullName>
    </submittedName>
</protein>
<name>A0AA50QAY6_9GAMM</name>
<keyword evidence="2" id="KW-1185">Reference proteome</keyword>
<sequence length="99" mass="11231">MNKSILQASDYETEKAIILTTINGGKFDAILRLKIEDAECQVTVTDVEKSKDCCYQGIIDTIRKDGEQKHDLKCRGKAINFCERHITHKNTEAPAFKRS</sequence>
<evidence type="ECO:0000313" key="1">
    <source>
        <dbReference type="EMBL" id="WMC09682.1"/>
    </source>
</evidence>
<dbReference type="KEGG" id="ope:PU634_11200"/>
<gene>
    <name evidence="1" type="ORF">PU634_11200</name>
</gene>
<dbReference type="AlphaFoldDB" id="A0AA50QAY6"/>
<dbReference type="EMBL" id="CP118224">
    <property type="protein sequence ID" value="WMC09682.1"/>
    <property type="molecule type" value="Genomic_DNA"/>
</dbReference>
<dbReference type="RefSeq" id="WP_306760884.1">
    <property type="nucleotide sequence ID" value="NZ_CP118224.1"/>
</dbReference>
<accession>A0AA50QAY6</accession>
<organism evidence="1 2">
    <name type="scientific">Oceanimonas pelagia</name>
    <dbReference type="NCBI Taxonomy" id="3028314"/>
    <lineage>
        <taxon>Bacteria</taxon>
        <taxon>Pseudomonadati</taxon>
        <taxon>Pseudomonadota</taxon>
        <taxon>Gammaproteobacteria</taxon>
        <taxon>Aeromonadales</taxon>
        <taxon>Aeromonadaceae</taxon>
        <taxon>Oceanimonas</taxon>
    </lineage>
</organism>